<proteinExistence type="predicted"/>
<evidence type="ECO:0000313" key="2">
    <source>
        <dbReference type="Proteomes" id="UP000838756"/>
    </source>
</evidence>
<comment type="caution">
    <text evidence="1">The sequence shown here is derived from an EMBL/GenBank/DDBJ whole genome shotgun (WGS) entry which is preliminary data.</text>
</comment>
<gene>
    <name evidence="1" type="primary">jg14545</name>
    <name evidence="1" type="ORF">PAEG_LOCUS12748</name>
</gene>
<evidence type="ECO:0000313" key="1">
    <source>
        <dbReference type="EMBL" id="CAH2235062.1"/>
    </source>
</evidence>
<name>A0A8S4RDX9_9NEOP</name>
<dbReference type="Proteomes" id="UP000838756">
    <property type="component" value="Unassembled WGS sequence"/>
</dbReference>
<dbReference type="AlphaFoldDB" id="A0A8S4RDX9"/>
<protein>
    <submittedName>
        <fullName evidence="1">Jg14545 protein</fullName>
    </submittedName>
</protein>
<dbReference type="EMBL" id="CAKXAJ010025111">
    <property type="protein sequence ID" value="CAH2235062.1"/>
    <property type="molecule type" value="Genomic_DNA"/>
</dbReference>
<sequence>MPKLVSLALDLRQLGDISLAGPMPSGSAITEAFDSFRVKCRYPKKYIMCRRRHMCPCACVMCGARVCAQGGAGGGPARPPPPLASAPLRRSVVARSSGSLRVRDSSTSHVDRTREPCPVPCQKEYVILVVYLDISPHLTYYFILEVFEYRQKGQLQDVGQFDQLPESLTHFIGVWTLSVLCLDPQNKAFLSNDHAKCDTSTYSFITIAWKISLFSSDQHEHFIRILCKTAPFASICRGQ</sequence>
<keyword evidence="2" id="KW-1185">Reference proteome</keyword>
<accession>A0A8S4RDX9</accession>
<reference evidence="1" key="1">
    <citation type="submission" date="2022-03" db="EMBL/GenBank/DDBJ databases">
        <authorList>
            <person name="Lindestad O."/>
        </authorList>
    </citation>
    <scope>NUCLEOTIDE SEQUENCE</scope>
</reference>
<organism evidence="1 2">
    <name type="scientific">Pararge aegeria aegeria</name>
    <dbReference type="NCBI Taxonomy" id="348720"/>
    <lineage>
        <taxon>Eukaryota</taxon>
        <taxon>Metazoa</taxon>
        <taxon>Ecdysozoa</taxon>
        <taxon>Arthropoda</taxon>
        <taxon>Hexapoda</taxon>
        <taxon>Insecta</taxon>
        <taxon>Pterygota</taxon>
        <taxon>Neoptera</taxon>
        <taxon>Endopterygota</taxon>
        <taxon>Lepidoptera</taxon>
        <taxon>Glossata</taxon>
        <taxon>Ditrysia</taxon>
        <taxon>Papilionoidea</taxon>
        <taxon>Nymphalidae</taxon>
        <taxon>Satyrinae</taxon>
        <taxon>Satyrini</taxon>
        <taxon>Parargina</taxon>
        <taxon>Pararge</taxon>
    </lineage>
</organism>